<sequence length="245" mass="27721">MLVSDAQNVEIIESFLDKVGGDLTLCTLTQEVLLHLLQHHSGPVTVDFRKSKITERNVRDFLHLLDRIRFKRPSPGFIMCIIMEIYQSRSPQYVSSLLRSTENHINLTTRGLDAADCAALRFTLHHSQGVRLNLMWTSIPEGELESLLQLLTNVSQLSVDRQLLLRILHCCYSSDVQQGAAAALLQALQHRLDFSCSSAMDLTEETQEPPLHLTPEDCRVVSMVIQRVSVNPELMLMDCDVEEVQ</sequence>
<keyword evidence="2" id="KW-1185">Reference proteome</keyword>
<name>A0AAV6FLS8_9TELE</name>
<protein>
    <submittedName>
        <fullName evidence="1">Uncharacterized protein</fullName>
    </submittedName>
</protein>
<proteinExistence type="predicted"/>
<dbReference type="AlphaFoldDB" id="A0AAV6FLS8"/>
<organism evidence="1 2">
    <name type="scientific">Alosa alosa</name>
    <name type="common">allis shad</name>
    <dbReference type="NCBI Taxonomy" id="278164"/>
    <lineage>
        <taxon>Eukaryota</taxon>
        <taxon>Metazoa</taxon>
        <taxon>Chordata</taxon>
        <taxon>Craniata</taxon>
        <taxon>Vertebrata</taxon>
        <taxon>Euteleostomi</taxon>
        <taxon>Actinopterygii</taxon>
        <taxon>Neopterygii</taxon>
        <taxon>Teleostei</taxon>
        <taxon>Clupei</taxon>
        <taxon>Clupeiformes</taxon>
        <taxon>Clupeoidei</taxon>
        <taxon>Clupeidae</taxon>
        <taxon>Alosa</taxon>
    </lineage>
</organism>
<comment type="caution">
    <text evidence="1">The sequence shown here is derived from an EMBL/GenBank/DDBJ whole genome shotgun (WGS) entry which is preliminary data.</text>
</comment>
<dbReference type="PANTHER" id="PTHR31594">
    <property type="entry name" value="AIG1-TYPE G DOMAIN-CONTAINING PROTEIN"/>
    <property type="match status" value="1"/>
</dbReference>
<evidence type="ECO:0000313" key="1">
    <source>
        <dbReference type="EMBL" id="KAG5261311.1"/>
    </source>
</evidence>
<accession>A0AAV6FLS8</accession>
<dbReference type="PANTHER" id="PTHR31594:SF16">
    <property type="entry name" value="SI:CH211-281L24.3"/>
    <property type="match status" value="1"/>
</dbReference>
<dbReference type="EMBL" id="JADWDJ010000024">
    <property type="protein sequence ID" value="KAG5261311.1"/>
    <property type="molecule type" value="Genomic_DNA"/>
</dbReference>
<dbReference type="InterPro" id="IPR052090">
    <property type="entry name" value="Cytolytic_pore-forming_toxin"/>
</dbReference>
<evidence type="ECO:0000313" key="2">
    <source>
        <dbReference type="Proteomes" id="UP000823561"/>
    </source>
</evidence>
<reference evidence="1" key="1">
    <citation type="submission" date="2020-10" db="EMBL/GenBank/DDBJ databases">
        <title>Chromosome-scale genome assembly of the Allis shad, Alosa alosa.</title>
        <authorList>
            <person name="Margot Z."/>
            <person name="Christophe K."/>
            <person name="Cabau C."/>
            <person name="Louis A."/>
            <person name="Berthelot C."/>
            <person name="Parey E."/>
            <person name="Roest Crollius H."/>
            <person name="Montfort J."/>
            <person name="Robinson-Rechavi M."/>
            <person name="Bucao C."/>
            <person name="Bouchez O."/>
            <person name="Gislard M."/>
            <person name="Lluch J."/>
            <person name="Milhes M."/>
            <person name="Lampietro C."/>
            <person name="Lopez Roques C."/>
            <person name="Donnadieu C."/>
            <person name="Braasch I."/>
            <person name="Desvignes T."/>
            <person name="Postlethwait J."/>
            <person name="Bobe J."/>
            <person name="Guiguen Y."/>
        </authorList>
    </citation>
    <scope>NUCLEOTIDE SEQUENCE</scope>
    <source>
        <strain evidence="1">M-15738</strain>
        <tissue evidence="1">Blood</tissue>
    </source>
</reference>
<gene>
    <name evidence="1" type="ORF">AALO_G00302480</name>
</gene>
<dbReference type="Proteomes" id="UP000823561">
    <property type="component" value="Chromosome 24"/>
</dbReference>